<dbReference type="AlphaFoldDB" id="A0A412FY07"/>
<proteinExistence type="predicted"/>
<gene>
    <name evidence="1" type="ORF">DWY25_10885</name>
</gene>
<protein>
    <submittedName>
        <fullName evidence="1">Uncharacterized protein</fullName>
    </submittedName>
</protein>
<dbReference type="Gene3D" id="2.50.20.20">
    <property type="match status" value="1"/>
</dbReference>
<reference evidence="1 2" key="1">
    <citation type="submission" date="2018-08" db="EMBL/GenBank/DDBJ databases">
        <title>A genome reference for cultivated species of the human gut microbiota.</title>
        <authorList>
            <person name="Zou Y."/>
            <person name="Xue W."/>
            <person name="Luo G."/>
        </authorList>
    </citation>
    <scope>NUCLEOTIDE SEQUENCE [LARGE SCALE GENOMIC DNA]</scope>
    <source>
        <strain evidence="1 2">AF24-29</strain>
    </source>
</reference>
<dbReference type="Proteomes" id="UP000284178">
    <property type="component" value="Unassembled WGS sequence"/>
</dbReference>
<dbReference type="PROSITE" id="PS51257">
    <property type="entry name" value="PROKAR_LIPOPROTEIN"/>
    <property type="match status" value="1"/>
</dbReference>
<evidence type="ECO:0000313" key="2">
    <source>
        <dbReference type="Proteomes" id="UP000284178"/>
    </source>
</evidence>
<comment type="caution">
    <text evidence="1">The sequence shown here is derived from an EMBL/GenBank/DDBJ whole genome shotgun (WGS) entry which is preliminary data.</text>
</comment>
<name>A0A412FY07_9FIRM</name>
<keyword evidence="2" id="KW-1185">Reference proteome</keyword>
<sequence length="248" mass="27796">MTMRRKGSFIAALLAMMVMLSACGWLDQLWILAKTSRALTTMESVTADITIEAEGKAGNRYLWLPYHVAGQGVLQGRKEEPAVKLDLRWQGGSGVLQIPLHVQAQWRWQEDRWQKYDLNQKQWVDQPGAKPALPDWKAILAVLKAGRWSMQETIGNVRCAEVSLTLDAVSAAAFFREWGLEDPIAAMIESQKTLTVRFAVKEETGEPVRLTLDSGGTEELSGNLSMTLDQLHIQADFSQIDQTTWVQP</sequence>
<accession>A0A412FY07</accession>
<organism evidence="1 2">
    <name type="scientific">Holdemania filiformis</name>
    <dbReference type="NCBI Taxonomy" id="61171"/>
    <lineage>
        <taxon>Bacteria</taxon>
        <taxon>Bacillati</taxon>
        <taxon>Bacillota</taxon>
        <taxon>Erysipelotrichia</taxon>
        <taxon>Erysipelotrichales</taxon>
        <taxon>Erysipelotrichaceae</taxon>
        <taxon>Holdemania</taxon>
    </lineage>
</organism>
<dbReference type="EMBL" id="QRUP01000013">
    <property type="protein sequence ID" value="RGR73062.1"/>
    <property type="molecule type" value="Genomic_DNA"/>
</dbReference>
<evidence type="ECO:0000313" key="1">
    <source>
        <dbReference type="EMBL" id="RGR73062.1"/>
    </source>
</evidence>